<dbReference type="AlphaFoldDB" id="A0A212KG13"/>
<gene>
    <name evidence="1" type="ORF">KL86DPRO_60217</name>
</gene>
<sequence length="106" mass="11686">MPSKKQRITVYLTPDEHARIAASAARAGLSLSTFAKRICIGLDVPSLEYKQAVLDILKTRADLGRLGGLLKQALAEGKGPEHELRRLLRELEVGQRELKTAAARIR</sequence>
<dbReference type="EMBL" id="FLUQ01000006">
    <property type="protein sequence ID" value="SBW10587.1"/>
    <property type="molecule type" value="Genomic_DNA"/>
</dbReference>
<evidence type="ECO:0000313" key="1">
    <source>
        <dbReference type="EMBL" id="SBW10587.1"/>
    </source>
</evidence>
<dbReference type="Pfam" id="PF21983">
    <property type="entry name" value="NikA-like"/>
    <property type="match status" value="1"/>
</dbReference>
<reference evidence="1" key="1">
    <citation type="submission" date="2016-04" db="EMBL/GenBank/DDBJ databases">
        <authorList>
            <person name="Evans L.H."/>
            <person name="Alamgir A."/>
            <person name="Owens N."/>
            <person name="Weber N.D."/>
            <person name="Virtaneva K."/>
            <person name="Barbian K."/>
            <person name="Babar A."/>
            <person name="Rosenke K."/>
        </authorList>
    </citation>
    <scope>NUCLEOTIDE SEQUENCE</scope>
    <source>
        <strain evidence="1">86</strain>
    </source>
</reference>
<protein>
    <submittedName>
        <fullName evidence="1">Uncharacterized protein</fullName>
    </submittedName>
</protein>
<accession>A0A212KG13</accession>
<name>A0A212KG13_9DELT</name>
<proteinExistence type="predicted"/>
<dbReference type="InterPro" id="IPR053842">
    <property type="entry name" value="NikA-like"/>
</dbReference>
<organism evidence="1">
    <name type="scientific">uncultured delta proteobacterium</name>
    <dbReference type="NCBI Taxonomy" id="34034"/>
    <lineage>
        <taxon>Bacteria</taxon>
        <taxon>Deltaproteobacteria</taxon>
        <taxon>environmental samples</taxon>
    </lineage>
</organism>